<gene>
    <name evidence="3" type="ORF">ACFPU1_08245</name>
</gene>
<keyword evidence="3" id="KW-0378">Hydrolase</keyword>
<dbReference type="PANTHER" id="PTHR47618:SF1">
    <property type="entry name" value="BIFUNCTIONAL OLIGORIBONUCLEASE AND PAP PHOSPHATASE NRNA"/>
    <property type="match status" value="1"/>
</dbReference>
<reference evidence="4" key="1">
    <citation type="journal article" date="2019" name="Int. J. Syst. Evol. Microbiol.">
        <title>The Global Catalogue of Microorganisms (GCM) 10K type strain sequencing project: providing services to taxonomists for standard genome sequencing and annotation.</title>
        <authorList>
            <consortium name="The Broad Institute Genomics Platform"/>
            <consortium name="The Broad Institute Genome Sequencing Center for Infectious Disease"/>
            <person name="Wu L."/>
            <person name="Ma J."/>
        </authorList>
    </citation>
    <scope>NUCLEOTIDE SEQUENCE [LARGE SCALE GENOMIC DNA]</scope>
    <source>
        <strain evidence="4">CECT 7184</strain>
    </source>
</reference>
<dbReference type="PANTHER" id="PTHR47618">
    <property type="entry name" value="BIFUNCTIONAL OLIGORIBONUCLEASE AND PAP PHOSPHATASE NRNA"/>
    <property type="match status" value="1"/>
</dbReference>
<feature type="domain" description="DHHA1" evidence="2">
    <location>
        <begin position="222"/>
        <end position="301"/>
    </location>
</feature>
<keyword evidence="4" id="KW-1185">Reference proteome</keyword>
<protein>
    <submittedName>
        <fullName evidence="3">Bifunctional oligoribonuclease/PAP phosphatase NrnA</fullName>
        <ecNumber evidence="3">3.1.3.7</ecNumber>
    </submittedName>
</protein>
<dbReference type="SUPFAM" id="SSF64182">
    <property type="entry name" value="DHH phosphoesterases"/>
    <property type="match status" value="1"/>
</dbReference>
<dbReference type="InterPro" id="IPR003156">
    <property type="entry name" value="DHHA1_dom"/>
</dbReference>
<organism evidence="3 4">
    <name type="scientific">Thalassorhabdus alkalitolerans</name>
    <dbReference type="NCBI Taxonomy" id="2282697"/>
    <lineage>
        <taxon>Bacteria</taxon>
        <taxon>Bacillati</taxon>
        <taxon>Bacillota</taxon>
        <taxon>Bacilli</taxon>
        <taxon>Bacillales</taxon>
        <taxon>Bacillaceae</taxon>
        <taxon>Thalassorhabdus</taxon>
    </lineage>
</organism>
<dbReference type="InterPro" id="IPR051319">
    <property type="entry name" value="Oligoribo/pAp-PDE_c-di-AMP_PDE"/>
</dbReference>
<dbReference type="InterPro" id="IPR001667">
    <property type="entry name" value="DDH_dom"/>
</dbReference>
<dbReference type="Pfam" id="PF01368">
    <property type="entry name" value="DHH"/>
    <property type="match status" value="1"/>
</dbReference>
<dbReference type="InterPro" id="IPR038763">
    <property type="entry name" value="DHH_sf"/>
</dbReference>
<dbReference type="Pfam" id="PF02272">
    <property type="entry name" value="DHHA1"/>
    <property type="match status" value="1"/>
</dbReference>
<sequence length="308" mass="34909">MINMYNKIIIHRHESPDPDALGSQGGLARLLKDTFPEKEVYVTGEEEPSLTFLLKMDTVEEKTYQGSLVIVCDTANQERISDKRYNLGDKIIKIDHHPNDEPYGDIVWVDTSASSTSEMITELFMEVQDEWNLTEESARLLYAGIVGDTGRFRFPNTTAKTLQYTAELIKIDFDRTELYTKMYEKPENLVRFQGRVLQDFEMRKSGLGISYLPQSLLKECKVSLNESSAVVNSFSEVEGIKAWVFFVENEDGSYRVRLRSKGPVINKVAAQFDGGGHPMAAGAKAKNTAETKEIISLLEKECLQYSFK</sequence>
<evidence type="ECO:0000313" key="4">
    <source>
        <dbReference type="Proteomes" id="UP001596142"/>
    </source>
</evidence>
<feature type="domain" description="DDH" evidence="1">
    <location>
        <begin position="7"/>
        <end position="145"/>
    </location>
</feature>
<name>A0ABW0YQX2_9BACI</name>
<dbReference type="GO" id="GO:0008441">
    <property type="term" value="F:3'(2'),5'-bisphosphate nucleotidase activity"/>
    <property type="evidence" value="ECO:0007669"/>
    <property type="project" value="UniProtKB-EC"/>
</dbReference>
<dbReference type="Gene3D" id="3.10.310.30">
    <property type="match status" value="1"/>
</dbReference>
<evidence type="ECO:0000259" key="1">
    <source>
        <dbReference type="Pfam" id="PF01368"/>
    </source>
</evidence>
<dbReference type="EMBL" id="JBHSOZ010000003">
    <property type="protein sequence ID" value="MFC5712769.1"/>
    <property type="molecule type" value="Genomic_DNA"/>
</dbReference>
<evidence type="ECO:0000259" key="2">
    <source>
        <dbReference type="Pfam" id="PF02272"/>
    </source>
</evidence>
<evidence type="ECO:0000313" key="3">
    <source>
        <dbReference type="EMBL" id="MFC5712769.1"/>
    </source>
</evidence>
<dbReference type="Gene3D" id="3.90.1640.10">
    <property type="entry name" value="inorganic pyrophosphatase (n-terminal core)"/>
    <property type="match status" value="1"/>
</dbReference>
<proteinExistence type="predicted"/>
<dbReference type="Proteomes" id="UP001596142">
    <property type="component" value="Unassembled WGS sequence"/>
</dbReference>
<dbReference type="EC" id="3.1.3.7" evidence="3"/>
<comment type="caution">
    <text evidence="3">The sequence shown here is derived from an EMBL/GenBank/DDBJ whole genome shotgun (WGS) entry which is preliminary data.</text>
</comment>
<accession>A0ABW0YQX2</accession>